<keyword evidence="2" id="KW-1185">Reference proteome</keyword>
<protein>
    <submittedName>
        <fullName evidence="1">Uncharacterized protein</fullName>
    </submittedName>
</protein>
<gene>
    <name evidence="1" type="ORF">LSH36_471g06016</name>
</gene>
<evidence type="ECO:0000313" key="2">
    <source>
        <dbReference type="Proteomes" id="UP001208570"/>
    </source>
</evidence>
<organism evidence="1 2">
    <name type="scientific">Paralvinella palmiformis</name>
    <dbReference type="NCBI Taxonomy" id="53620"/>
    <lineage>
        <taxon>Eukaryota</taxon>
        <taxon>Metazoa</taxon>
        <taxon>Spiralia</taxon>
        <taxon>Lophotrochozoa</taxon>
        <taxon>Annelida</taxon>
        <taxon>Polychaeta</taxon>
        <taxon>Sedentaria</taxon>
        <taxon>Canalipalpata</taxon>
        <taxon>Terebellida</taxon>
        <taxon>Terebelliformia</taxon>
        <taxon>Alvinellidae</taxon>
        <taxon>Paralvinella</taxon>
    </lineage>
</organism>
<proteinExistence type="predicted"/>
<sequence>MLKAALNHERLDQVLNILARPDTDLDDVRMGHGTGTGLPFLEAIGCRDHIFLDHLLASDVAQAIIQLHNSHVSSGHMPLTMTYLDGHYNAVTVMLKHGVRSRGSSEDRILWFLCYRLGELDTNSATFREVLTAAEVALKTGTGANVAGTAGSYPLDGLIQNPVHFDHWGPLIAGDFTRYLDFMRRLCTATDPVNLVTAFRRLINQLDTILTHSYNTPCLIYSRSLLMLPLTLWRHKMRIFLDAGVCLDGIQEGTSLNPFQLLVSCLVRAHRVISDLLTDGKELTFYQDCLQLVFTVYTWLVPYSITSRHYVASPSRDVPPEVIEYTIATLMEVMFSAPDLYVPFLESYLEHLNPKERADCLGVLEKKIGDVKRYNSRNVALLGFVCREPGVIALDTILFRLRSPSALTYLARCRVLRTFSGENISSQ</sequence>
<dbReference type="AlphaFoldDB" id="A0AAD9JB55"/>
<dbReference type="Proteomes" id="UP001208570">
    <property type="component" value="Unassembled WGS sequence"/>
</dbReference>
<name>A0AAD9JB55_9ANNE</name>
<evidence type="ECO:0000313" key="1">
    <source>
        <dbReference type="EMBL" id="KAK2149045.1"/>
    </source>
</evidence>
<dbReference type="EMBL" id="JAODUP010000471">
    <property type="protein sequence ID" value="KAK2149045.1"/>
    <property type="molecule type" value="Genomic_DNA"/>
</dbReference>
<reference evidence="1" key="1">
    <citation type="journal article" date="2023" name="Mol. Biol. Evol.">
        <title>Third-Generation Sequencing Reveals the Adaptive Role of the Epigenome in Three Deep-Sea Polychaetes.</title>
        <authorList>
            <person name="Perez M."/>
            <person name="Aroh O."/>
            <person name="Sun Y."/>
            <person name="Lan Y."/>
            <person name="Juniper S.K."/>
            <person name="Young C.R."/>
            <person name="Angers B."/>
            <person name="Qian P.Y."/>
        </authorList>
    </citation>
    <scope>NUCLEOTIDE SEQUENCE</scope>
    <source>
        <strain evidence="1">P08H-3</strain>
    </source>
</reference>
<comment type="caution">
    <text evidence="1">The sequence shown here is derived from an EMBL/GenBank/DDBJ whole genome shotgun (WGS) entry which is preliminary data.</text>
</comment>
<accession>A0AAD9JB55</accession>